<dbReference type="Gene3D" id="3.40.50.2300">
    <property type="match status" value="2"/>
</dbReference>
<dbReference type="EMBL" id="KM588605">
    <property type="protein sequence ID" value="AIY26277.1"/>
    <property type="molecule type" value="Genomic_DNA"/>
</dbReference>
<evidence type="ECO:0000313" key="12">
    <source>
        <dbReference type="Proteomes" id="UP001152658"/>
    </source>
</evidence>
<dbReference type="PANTHER" id="PTHR38038">
    <property type="entry name" value="PENICILLIN-BINDING PROTEIN ACTIVATOR LPOA"/>
    <property type="match status" value="1"/>
</dbReference>
<evidence type="ECO:0000256" key="2">
    <source>
        <dbReference type="ARBA" id="ARBA00022960"/>
    </source>
</evidence>
<dbReference type="GO" id="GO:0009252">
    <property type="term" value="P:peptidoglycan biosynthetic process"/>
    <property type="evidence" value="ECO:0007669"/>
    <property type="project" value="UniProtKB-UniRule"/>
</dbReference>
<dbReference type="EMBL" id="CALYLK010000131">
    <property type="protein sequence ID" value="CAH8214756.1"/>
    <property type="molecule type" value="Genomic_DNA"/>
</dbReference>
<comment type="subunit">
    <text evidence="8">Interacts with PBP1a.</text>
</comment>
<evidence type="ECO:0000256" key="9">
    <source>
        <dbReference type="SAM" id="SignalP"/>
    </source>
</evidence>
<dbReference type="Gene3D" id="1.25.40.650">
    <property type="match status" value="1"/>
</dbReference>
<evidence type="ECO:0000256" key="4">
    <source>
        <dbReference type="ARBA" id="ARBA00023136"/>
    </source>
</evidence>
<dbReference type="AlphaFoldDB" id="A0A0A1E9U0"/>
<dbReference type="GO" id="GO:0031241">
    <property type="term" value="C:periplasmic side of cell outer membrane"/>
    <property type="evidence" value="ECO:0007669"/>
    <property type="project" value="UniProtKB-UniRule"/>
</dbReference>
<evidence type="ECO:0000256" key="1">
    <source>
        <dbReference type="ARBA" id="ARBA00022729"/>
    </source>
</evidence>
<evidence type="ECO:0000256" key="5">
    <source>
        <dbReference type="ARBA" id="ARBA00023139"/>
    </source>
</evidence>
<keyword evidence="12" id="KW-1185">Reference proteome</keyword>
<protein>
    <recommendedName>
        <fullName evidence="8">Penicillin-binding protein activator LpoA</fullName>
        <shortName evidence="8">PBP activator LpoA</shortName>
    </recommendedName>
</protein>
<feature type="signal peptide" evidence="9">
    <location>
        <begin position="1"/>
        <end position="33"/>
    </location>
</feature>
<evidence type="ECO:0000256" key="7">
    <source>
        <dbReference type="ARBA" id="ARBA00023288"/>
    </source>
</evidence>
<organism evidence="10">
    <name type="scientific">Vibrio aestuarianus</name>
    <dbReference type="NCBI Taxonomy" id="28171"/>
    <lineage>
        <taxon>Bacteria</taxon>
        <taxon>Pseudomonadati</taxon>
        <taxon>Pseudomonadota</taxon>
        <taxon>Gammaproteobacteria</taxon>
        <taxon>Vibrionales</taxon>
        <taxon>Vibrionaceae</taxon>
        <taxon>Vibrio</taxon>
    </lineage>
</organism>
<dbReference type="PROSITE" id="PS51257">
    <property type="entry name" value="PROKAR_LIPOPROTEIN"/>
    <property type="match status" value="1"/>
</dbReference>
<reference evidence="11" key="2">
    <citation type="submission" date="2022-06" db="EMBL/GenBank/DDBJ databases">
        <authorList>
            <person name="Goudenege D."/>
            <person name="Le Roux F."/>
        </authorList>
    </citation>
    <scope>NUCLEOTIDE SEQUENCE</scope>
    <source>
        <strain evidence="11">12-063</strain>
    </source>
</reference>
<dbReference type="Pfam" id="PF04348">
    <property type="entry name" value="LppC"/>
    <property type="match status" value="1"/>
</dbReference>
<reference evidence="10" key="1">
    <citation type="journal article" date="2014" name="PLoS ONE">
        <title>Characterization of the secretomes of two vibrios pathogenic to mollusks.</title>
        <authorList>
            <person name="Madec S."/>
            <person name="Pichereau V."/>
            <person name="Jacq A."/>
            <person name="Paillard M."/>
            <person name="Boisset C."/>
            <person name="Guerard F."/>
            <person name="Paillard C."/>
            <person name="Nicolas J.L."/>
        </authorList>
    </citation>
    <scope>NUCLEOTIDE SEQUENCE</scope>
    <source>
        <strain evidence="10">02-041</strain>
    </source>
</reference>
<keyword evidence="5 8" id="KW-0564">Palmitate</keyword>
<keyword evidence="3 8" id="KW-0573">Peptidoglycan synthesis</keyword>
<keyword evidence="2 8" id="KW-0133">Cell shape</keyword>
<dbReference type="Gene3D" id="1.25.40.10">
    <property type="entry name" value="Tetratricopeptide repeat domain"/>
    <property type="match status" value="1"/>
</dbReference>
<evidence type="ECO:0000256" key="8">
    <source>
        <dbReference type="HAMAP-Rule" id="MF_01890"/>
    </source>
</evidence>
<keyword evidence="1 8" id="KW-0732">Signal</keyword>
<evidence type="ECO:0000313" key="10">
    <source>
        <dbReference type="EMBL" id="AIY26277.1"/>
    </source>
</evidence>
<comment type="function">
    <text evidence="8">Regulator of peptidoglycan synthesis that is essential for the function of penicillin-binding protein 1A (PBP1a).</text>
</comment>
<comment type="similarity">
    <text evidence="8">Belongs to the LpoA family.</text>
</comment>
<keyword evidence="4 8" id="KW-0472">Membrane</keyword>
<dbReference type="HAMAP" id="MF_01890">
    <property type="entry name" value="LpoA"/>
    <property type="match status" value="1"/>
</dbReference>
<keyword evidence="7 8" id="KW-0449">Lipoprotein</keyword>
<evidence type="ECO:0000256" key="3">
    <source>
        <dbReference type="ARBA" id="ARBA00022984"/>
    </source>
</evidence>
<dbReference type="PANTHER" id="PTHR38038:SF1">
    <property type="entry name" value="PENICILLIN-BINDING PROTEIN ACTIVATOR LPOA"/>
    <property type="match status" value="1"/>
</dbReference>
<sequence length="603" mass="67473">MAMKNHPRLSVPRLLTPVALAMALAACSSNPSAPTSVDITQDPMQSAQSYLMQADSSQGSLQNDLLIMALKAAINENNNEQAQLLIKRISKQSLSEAQQAEWQLARAQLFINDEQLEQALSQLNFQAWWKLTPETWAQYHQTRADIFTALGRPFDSSRELVALADYVDNAQQEAIADQIWLNLNHYNTHTITTLTTDVSENILDGWLQLAVYMKTLNGNIPQLKNTLEQWLAENSTHPAAIYTPKAIQDILSLEIIKPTNTALLLPLSGKFAKQAQLIRDGFIMAMMNDKDRDTNATLTVIDTHAEDAADIDAQLIEKNIDFVVGPLIKANIENLHKLQQARLASIPTLALNIPDQVEEGVNTCYLALSPEQEVEQAAKYLFSQGYQYPLILAPQGNYGQRVVEAFNSEWRKYSKNKVAVNLFGDKRQLQRNINTVFGLQDSQQNIAQMDALVGIDLESQPRSRRDIDSVYIVANSAELTLIKPFIEVAINPDATPPKLFSNSRSNSGNKQYEDLSGVTYSDIPLLIHPNPQLDSQMNQLWPKNSNTERRLQALGMDAYQLMVELPQMKVVEGYSIQGKTGTLSINDQCIVQREISWAERSAL</sequence>
<dbReference type="GO" id="GO:0030234">
    <property type="term" value="F:enzyme regulator activity"/>
    <property type="evidence" value="ECO:0007669"/>
    <property type="project" value="UniProtKB-UniRule"/>
</dbReference>
<evidence type="ECO:0000313" key="11">
    <source>
        <dbReference type="EMBL" id="CAH8214756.1"/>
    </source>
</evidence>
<gene>
    <name evidence="8 10" type="primary">lpoA</name>
    <name evidence="11" type="ORF">VAE063_900084</name>
</gene>
<proteinExistence type="inferred from homology"/>
<feature type="chain" id="PRO_5008825067" description="Penicillin-binding protein activator LpoA" evidence="9">
    <location>
        <begin position="34"/>
        <end position="603"/>
    </location>
</feature>
<dbReference type="InterPro" id="IPR007443">
    <property type="entry name" value="LpoA"/>
</dbReference>
<accession>A0A0A1E9U0</accession>
<dbReference type="GO" id="GO:0008360">
    <property type="term" value="P:regulation of cell shape"/>
    <property type="evidence" value="ECO:0007669"/>
    <property type="project" value="UniProtKB-KW"/>
</dbReference>
<evidence type="ECO:0000256" key="6">
    <source>
        <dbReference type="ARBA" id="ARBA00023237"/>
    </source>
</evidence>
<keyword evidence="6 8" id="KW-0998">Cell outer membrane</keyword>
<dbReference type="SUPFAM" id="SSF53822">
    <property type="entry name" value="Periplasmic binding protein-like I"/>
    <property type="match status" value="1"/>
</dbReference>
<dbReference type="Proteomes" id="UP001152658">
    <property type="component" value="Unassembled WGS sequence"/>
</dbReference>
<dbReference type="InterPro" id="IPR011990">
    <property type="entry name" value="TPR-like_helical_dom_sf"/>
</dbReference>
<name>A0A0A1E9U0_9VIBR</name>
<dbReference type="CDD" id="cd06339">
    <property type="entry name" value="PBP1_YraM_LppC_lipoprotein-like"/>
    <property type="match status" value="1"/>
</dbReference>
<dbReference type="InterPro" id="IPR028082">
    <property type="entry name" value="Peripla_BP_I"/>
</dbReference>
<comment type="subcellular location">
    <subcellularLocation>
        <location evidence="8">Cell outer membrane</location>
        <topology evidence="8">Lipid-anchor</topology>
        <orientation evidence="8">Periplasmic side</orientation>
    </subcellularLocation>
</comment>